<feature type="region of interest" description="Disordered" evidence="4">
    <location>
        <begin position="361"/>
        <end position="388"/>
    </location>
</feature>
<dbReference type="Pfam" id="PF01636">
    <property type="entry name" value="APH"/>
    <property type="match status" value="1"/>
</dbReference>
<feature type="compositionally biased region" description="Basic and acidic residues" evidence="4">
    <location>
        <begin position="366"/>
        <end position="380"/>
    </location>
</feature>
<evidence type="ECO:0000256" key="4">
    <source>
        <dbReference type="SAM" id="MobiDB-lite"/>
    </source>
</evidence>
<accession>A0A2H4SG41</accession>
<dbReference type="EC" id="2.7.11.1" evidence="1"/>
<gene>
    <name evidence="6" type="ORF">A9K55_007406</name>
</gene>
<keyword evidence="6" id="KW-0418">Kinase</keyword>
<keyword evidence="6" id="KW-0808">Transferase</keyword>
<dbReference type="PANTHER" id="PTHR21310:SF58">
    <property type="entry name" value="AMINOGLYCOSIDE PHOSPHOTRANSFERASE DOMAIN-CONTAINING PROTEIN"/>
    <property type="match status" value="1"/>
</dbReference>
<evidence type="ECO:0000256" key="2">
    <source>
        <dbReference type="ARBA" id="ARBA00047899"/>
    </source>
</evidence>
<sequence length="388" mass="43855">MGDSESPSNQGDDFQKNDVSTVPDGLRPNGEGGTDQGQLREAGNGAESEMPNNLTNQPGAVAEQEKPVFLTVRQRIDKRRKELGLPPIPRVPDRSDELEEGDVMLYSGITRHVIRRANNVAVKYGSDMIRCEIATLQFAKDAGIPVPDVYGFGKRSGETYIEMEYIEGNTLEDVWESLSHETRIDMARQLGRLVKIMRALPPPPNFIGGFALDELRDFRHNDVFVRPACRNEEEFNAYLTEEPQIPASVKRAFLRGIGTAHKIVFSHCDLAPRNIMVRDNRIVALIDWEAAGWYPEYWEYVKFLHVGGRDREWRTFVDEVFPEPYDTEILLYTGLLHYQDSFDSRRRAAWDEKTNTFKLCTEIEGNGEKDGGKEGKKPDGGNEGNGDA</sequence>
<name>A0A2H4SG41_CORMI</name>
<evidence type="ECO:0000313" key="7">
    <source>
        <dbReference type="Proteomes" id="UP000323067"/>
    </source>
</evidence>
<dbReference type="GO" id="GO:0004674">
    <property type="term" value="F:protein serine/threonine kinase activity"/>
    <property type="evidence" value="ECO:0007669"/>
    <property type="project" value="UniProtKB-EC"/>
</dbReference>
<dbReference type="SUPFAM" id="SSF56112">
    <property type="entry name" value="Protein kinase-like (PK-like)"/>
    <property type="match status" value="1"/>
</dbReference>
<protein>
    <recommendedName>
        <fullName evidence="1">non-specific serine/threonine protein kinase</fullName>
        <ecNumber evidence="1">2.7.11.1</ecNumber>
    </recommendedName>
</protein>
<dbReference type="InterPro" id="IPR011009">
    <property type="entry name" value="Kinase-like_dom_sf"/>
</dbReference>
<dbReference type="CDD" id="cd05120">
    <property type="entry name" value="APH_ChoK_like"/>
    <property type="match status" value="1"/>
</dbReference>
<feature type="domain" description="Aminoglycoside phosphotransferase" evidence="5">
    <location>
        <begin position="129"/>
        <end position="318"/>
    </location>
</feature>
<dbReference type="PANTHER" id="PTHR21310">
    <property type="entry name" value="AMINOGLYCOSIDE PHOSPHOTRANSFERASE-RELATED-RELATED"/>
    <property type="match status" value="1"/>
</dbReference>
<evidence type="ECO:0000259" key="5">
    <source>
        <dbReference type="Pfam" id="PF01636"/>
    </source>
</evidence>
<evidence type="ECO:0000256" key="1">
    <source>
        <dbReference type="ARBA" id="ARBA00012513"/>
    </source>
</evidence>
<reference evidence="6 7" key="1">
    <citation type="journal article" date="2017" name="BMC Genomics">
        <title>Chromosome level assembly and secondary metabolite potential of the parasitic fungus Cordyceps militaris.</title>
        <authorList>
            <person name="Kramer G.J."/>
            <person name="Nodwell J.R."/>
        </authorList>
    </citation>
    <scope>NUCLEOTIDE SEQUENCE [LARGE SCALE GENOMIC DNA]</scope>
    <source>
        <strain evidence="6 7">ATCC 34164</strain>
    </source>
</reference>
<dbReference type="Proteomes" id="UP000323067">
    <property type="component" value="Chromosome vii"/>
</dbReference>
<dbReference type="VEuPathDB" id="FungiDB:A9K55_007406"/>
<dbReference type="AlphaFoldDB" id="A0A2H4SG41"/>
<dbReference type="VEuPathDB" id="FungiDB:CCM_07617"/>
<dbReference type="InterPro" id="IPR008266">
    <property type="entry name" value="Tyr_kinase_AS"/>
</dbReference>
<dbReference type="OMA" id="HETRIDM"/>
<dbReference type="InterPro" id="IPR002575">
    <property type="entry name" value="Aminoglycoside_PTrfase"/>
</dbReference>
<dbReference type="InterPro" id="IPR051678">
    <property type="entry name" value="AGP_Transferase"/>
</dbReference>
<evidence type="ECO:0000256" key="3">
    <source>
        <dbReference type="ARBA" id="ARBA00048679"/>
    </source>
</evidence>
<proteinExistence type="predicted"/>
<comment type="catalytic activity">
    <reaction evidence="2">
        <text>L-threonyl-[protein] + ATP = O-phospho-L-threonyl-[protein] + ADP + H(+)</text>
        <dbReference type="Rhea" id="RHEA:46608"/>
        <dbReference type="Rhea" id="RHEA-COMP:11060"/>
        <dbReference type="Rhea" id="RHEA-COMP:11605"/>
        <dbReference type="ChEBI" id="CHEBI:15378"/>
        <dbReference type="ChEBI" id="CHEBI:30013"/>
        <dbReference type="ChEBI" id="CHEBI:30616"/>
        <dbReference type="ChEBI" id="CHEBI:61977"/>
        <dbReference type="ChEBI" id="CHEBI:456216"/>
        <dbReference type="EC" id="2.7.11.1"/>
    </reaction>
</comment>
<dbReference type="EMBL" id="CP023324">
    <property type="protein sequence ID" value="ATY62069.1"/>
    <property type="molecule type" value="Genomic_DNA"/>
</dbReference>
<dbReference type="PROSITE" id="PS00109">
    <property type="entry name" value="PROTEIN_KINASE_TYR"/>
    <property type="match status" value="1"/>
</dbReference>
<comment type="catalytic activity">
    <reaction evidence="3">
        <text>L-seryl-[protein] + ATP = O-phospho-L-seryl-[protein] + ADP + H(+)</text>
        <dbReference type="Rhea" id="RHEA:17989"/>
        <dbReference type="Rhea" id="RHEA-COMP:9863"/>
        <dbReference type="Rhea" id="RHEA-COMP:11604"/>
        <dbReference type="ChEBI" id="CHEBI:15378"/>
        <dbReference type="ChEBI" id="CHEBI:29999"/>
        <dbReference type="ChEBI" id="CHEBI:30616"/>
        <dbReference type="ChEBI" id="CHEBI:83421"/>
        <dbReference type="ChEBI" id="CHEBI:456216"/>
        <dbReference type="EC" id="2.7.11.1"/>
    </reaction>
</comment>
<dbReference type="Gene3D" id="3.90.1200.10">
    <property type="match status" value="1"/>
</dbReference>
<feature type="compositionally biased region" description="Polar residues" evidence="4">
    <location>
        <begin position="1"/>
        <end position="20"/>
    </location>
</feature>
<organism evidence="6 7">
    <name type="scientific">Cordyceps militaris</name>
    <name type="common">Caterpillar fungus</name>
    <name type="synonym">Clavaria militaris</name>
    <dbReference type="NCBI Taxonomy" id="73501"/>
    <lineage>
        <taxon>Eukaryota</taxon>
        <taxon>Fungi</taxon>
        <taxon>Dikarya</taxon>
        <taxon>Ascomycota</taxon>
        <taxon>Pezizomycotina</taxon>
        <taxon>Sordariomycetes</taxon>
        <taxon>Hypocreomycetidae</taxon>
        <taxon>Hypocreales</taxon>
        <taxon>Cordycipitaceae</taxon>
        <taxon>Cordyceps</taxon>
    </lineage>
</organism>
<evidence type="ECO:0000313" key="6">
    <source>
        <dbReference type="EMBL" id="ATY62069.1"/>
    </source>
</evidence>
<dbReference type="OrthoDB" id="4870707at2759"/>
<feature type="region of interest" description="Disordered" evidence="4">
    <location>
        <begin position="1"/>
        <end position="66"/>
    </location>
</feature>